<dbReference type="AlphaFoldDB" id="A0A4R2PRC5"/>
<dbReference type="InParanoid" id="A0A4R2PRC5"/>
<comment type="subunit">
    <text evidence="9">Type II secretion is composed of four main components: the outer membrane complex, the inner membrane complex, the cytoplasmic secretion ATPase and the periplasm-spanning pseudopilus.</text>
</comment>
<dbReference type="GO" id="GO:0005886">
    <property type="term" value="C:plasma membrane"/>
    <property type="evidence" value="ECO:0007669"/>
    <property type="project" value="UniProtKB-SubCell"/>
</dbReference>
<keyword evidence="6 9" id="KW-0812">Transmembrane</keyword>
<evidence type="ECO:0000256" key="8">
    <source>
        <dbReference type="ARBA" id="ARBA00023136"/>
    </source>
</evidence>
<comment type="caution">
    <text evidence="12">The sequence shown here is derived from an EMBL/GenBank/DDBJ whole genome shotgun (WGS) entry which is preliminary data.</text>
</comment>
<proteinExistence type="inferred from homology"/>
<dbReference type="NCBIfam" id="TIGR02532">
    <property type="entry name" value="IV_pilin_GFxxxE"/>
    <property type="match status" value="1"/>
</dbReference>
<dbReference type="EMBL" id="SLXO01000001">
    <property type="protein sequence ID" value="TCP38379.1"/>
    <property type="molecule type" value="Genomic_DNA"/>
</dbReference>
<dbReference type="Gene3D" id="3.30.1300.30">
    <property type="entry name" value="GSPII I/J protein-like"/>
    <property type="match status" value="1"/>
</dbReference>
<name>A0A4R2PRC5_RHOSA</name>
<keyword evidence="13" id="KW-1185">Reference proteome</keyword>
<keyword evidence="5 9" id="KW-0997">Cell inner membrane</keyword>
<accession>A0A4R2PRC5</accession>
<dbReference type="InterPro" id="IPR012902">
    <property type="entry name" value="N_methyl_site"/>
</dbReference>
<evidence type="ECO:0000256" key="3">
    <source>
        <dbReference type="ARBA" id="ARBA00022475"/>
    </source>
</evidence>
<keyword evidence="8 9" id="KW-0472">Membrane</keyword>
<dbReference type="GO" id="GO:0015627">
    <property type="term" value="C:type II protein secretion system complex"/>
    <property type="evidence" value="ECO:0007669"/>
    <property type="project" value="UniProtKB-UniRule"/>
</dbReference>
<comment type="PTM">
    <text evidence="9">Cleaved by prepilin peptidase.</text>
</comment>
<evidence type="ECO:0000256" key="2">
    <source>
        <dbReference type="ARBA" id="ARBA00008358"/>
    </source>
</evidence>
<evidence type="ECO:0000313" key="12">
    <source>
        <dbReference type="EMBL" id="TCP38379.1"/>
    </source>
</evidence>
<keyword evidence="3" id="KW-1003">Cell membrane</keyword>
<dbReference type="GO" id="GO:0015628">
    <property type="term" value="P:protein secretion by the type II secretion system"/>
    <property type="evidence" value="ECO:0007669"/>
    <property type="project" value="UniProtKB-UniRule"/>
</dbReference>
<keyword evidence="4 9" id="KW-0488">Methylation</keyword>
<protein>
    <recommendedName>
        <fullName evidence="9">Type II secretion system protein I</fullName>
        <shortName evidence="9">T2SS minor pseudopilin I</shortName>
    </recommendedName>
</protein>
<evidence type="ECO:0000256" key="5">
    <source>
        <dbReference type="ARBA" id="ARBA00022519"/>
    </source>
</evidence>
<dbReference type="Proteomes" id="UP000295399">
    <property type="component" value="Unassembled WGS sequence"/>
</dbReference>
<feature type="region of interest" description="Disordered" evidence="10">
    <location>
        <begin position="1"/>
        <end position="31"/>
    </location>
</feature>
<feature type="compositionally biased region" description="Low complexity" evidence="10">
    <location>
        <begin position="21"/>
        <end position="31"/>
    </location>
</feature>
<keyword evidence="7 9" id="KW-1133">Transmembrane helix</keyword>
<dbReference type="NCBIfam" id="TIGR01707">
    <property type="entry name" value="gspI"/>
    <property type="match status" value="1"/>
</dbReference>
<comment type="function">
    <text evidence="9">Component of the type II secretion system required for the energy-dependent secretion of extracellular factors such as proteases and toxins from the periplasm.</text>
</comment>
<dbReference type="PANTHER" id="PTHR38779">
    <property type="entry name" value="TYPE II SECRETION SYSTEM PROTEIN I-RELATED"/>
    <property type="match status" value="1"/>
</dbReference>
<gene>
    <name evidence="12" type="ORF">EV659_101280</name>
</gene>
<feature type="transmembrane region" description="Helical" evidence="9">
    <location>
        <begin position="35"/>
        <end position="60"/>
    </location>
</feature>
<dbReference type="InterPro" id="IPR010052">
    <property type="entry name" value="T2SS_protein-GspI"/>
</dbReference>
<comment type="subcellular location">
    <subcellularLocation>
        <location evidence="1 9">Cell inner membrane</location>
        <topology evidence="1 9">Single-pass membrane protein</topology>
    </subcellularLocation>
</comment>
<evidence type="ECO:0000256" key="7">
    <source>
        <dbReference type="ARBA" id="ARBA00022989"/>
    </source>
</evidence>
<organism evidence="12 13">
    <name type="scientific">Rhodothalassium salexigens DSM 2132</name>
    <dbReference type="NCBI Taxonomy" id="1188247"/>
    <lineage>
        <taxon>Bacteria</taxon>
        <taxon>Pseudomonadati</taxon>
        <taxon>Pseudomonadota</taxon>
        <taxon>Alphaproteobacteria</taxon>
        <taxon>Rhodothalassiales</taxon>
        <taxon>Rhodothalassiaceae</taxon>
        <taxon>Rhodothalassium</taxon>
    </lineage>
</organism>
<dbReference type="PANTHER" id="PTHR38779:SF2">
    <property type="entry name" value="TYPE II SECRETION SYSTEM PROTEIN I-RELATED"/>
    <property type="match status" value="1"/>
</dbReference>
<evidence type="ECO:0000256" key="4">
    <source>
        <dbReference type="ARBA" id="ARBA00022481"/>
    </source>
</evidence>
<dbReference type="InterPro" id="IPR045584">
    <property type="entry name" value="Pilin-like"/>
</dbReference>
<evidence type="ECO:0000313" key="13">
    <source>
        <dbReference type="Proteomes" id="UP000295399"/>
    </source>
</evidence>
<sequence>MRPQPPRMRRAPGTTGPVRVTGPARATRASRGATGAGFTLVEVLVALAVFAIAAVALLAAQGHQARTMAALEARVLAEVVAENRLAEAMVAPAAPRPGTRRGETVLADRAFAWTERVSPAAQTGLVRVQVAVTLADSDRLLVDLTGLRRP</sequence>
<evidence type="ECO:0000256" key="6">
    <source>
        <dbReference type="ARBA" id="ARBA00022692"/>
    </source>
</evidence>
<dbReference type="Pfam" id="PF07963">
    <property type="entry name" value="N_methyl"/>
    <property type="match status" value="1"/>
</dbReference>
<feature type="domain" description="Type II secretion system protein GspI C-terminal" evidence="11">
    <location>
        <begin position="71"/>
        <end position="147"/>
    </location>
</feature>
<evidence type="ECO:0000256" key="1">
    <source>
        <dbReference type="ARBA" id="ARBA00004377"/>
    </source>
</evidence>
<comment type="similarity">
    <text evidence="2 9">Belongs to the GSP I family.</text>
</comment>
<dbReference type="PROSITE" id="PS00409">
    <property type="entry name" value="PROKAR_NTER_METHYL"/>
    <property type="match status" value="1"/>
</dbReference>
<evidence type="ECO:0000256" key="9">
    <source>
        <dbReference type="RuleBase" id="RU368030"/>
    </source>
</evidence>
<reference evidence="12 13" key="1">
    <citation type="submission" date="2019-03" db="EMBL/GenBank/DDBJ databases">
        <title>Genomic Encyclopedia of Type Strains, Phase IV (KMG-IV): sequencing the most valuable type-strain genomes for metagenomic binning, comparative biology and taxonomic classification.</title>
        <authorList>
            <person name="Goeker M."/>
        </authorList>
    </citation>
    <scope>NUCLEOTIDE SEQUENCE [LARGE SCALE GENOMIC DNA]</scope>
    <source>
        <strain evidence="12 13">DSM 2132</strain>
    </source>
</reference>
<evidence type="ECO:0000259" key="11">
    <source>
        <dbReference type="Pfam" id="PF02501"/>
    </source>
</evidence>
<dbReference type="Pfam" id="PF02501">
    <property type="entry name" value="T2SSI"/>
    <property type="match status" value="1"/>
</dbReference>
<evidence type="ECO:0000256" key="10">
    <source>
        <dbReference type="SAM" id="MobiDB-lite"/>
    </source>
</evidence>
<dbReference type="SUPFAM" id="SSF54523">
    <property type="entry name" value="Pili subunits"/>
    <property type="match status" value="1"/>
</dbReference>
<dbReference type="InterPro" id="IPR003413">
    <property type="entry name" value="T2SS_GspI_C"/>
</dbReference>